<comment type="catalytic activity">
    <reaction evidence="5">
        <text>L-lysyl(79)-[histone H3] + 3 S-adenosyl-L-methionine = N(6),N(6),N(6)-trimethyl-L-lysyl(79)-[histone H3] + 3 S-adenosyl-L-homocysteine + 3 H(+)</text>
        <dbReference type="Rhea" id="RHEA:60328"/>
        <dbReference type="Rhea" id="RHEA-COMP:15549"/>
        <dbReference type="Rhea" id="RHEA-COMP:15552"/>
        <dbReference type="ChEBI" id="CHEBI:15378"/>
        <dbReference type="ChEBI" id="CHEBI:29969"/>
        <dbReference type="ChEBI" id="CHEBI:57856"/>
        <dbReference type="ChEBI" id="CHEBI:59789"/>
        <dbReference type="ChEBI" id="CHEBI:61961"/>
        <dbReference type="EC" id="2.1.1.360"/>
    </reaction>
</comment>
<feature type="domain" description="DOT1" evidence="6">
    <location>
        <begin position="1"/>
        <end position="222"/>
    </location>
</feature>
<dbReference type="InterPro" id="IPR029063">
    <property type="entry name" value="SAM-dependent_MTases_sf"/>
</dbReference>
<dbReference type="InterPro" id="IPR025789">
    <property type="entry name" value="DOT1_dom"/>
</dbReference>
<dbReference type="Proteomes" id="UP000231019">
    <property type="component" value="Unassembled WGS sequence"/>
</dbReference>
<dbReference type="PROSITE" id="PS51569">
    <property type="entry name" value="DOT1"/>
    <property type="match status" value="1"/>
</dbReference>
<evidence type="ECO:0000313" key="7">
    <source>
        <dbReference type="EMBL" id="PIW14592.1"/>
    </source>
</evidence>
<dbReference type="EMBL" id="PFFQ01000059">
    <property type="protein sequence ID" value="PIW14592.1"/>
    <property type="molecule type" value="Genomic_DNA"/>
</dbReference>
<evidence type="ECO:0000256" key="3">
    <source>
        <dbReference type="ARBA" id="ARBA00022853"/>
    </source>
</evidence>
<dbReference type="Gene3D" id="3.40.50.150">
    <property type="entry name" value="Vaccinia Virus protein VP39"/>
    <property type="match status" value="1"/>
</dbReference>
<name>A0A2M7FZ87_9BACT</name>
<dbReference type="EC" id="2.1.1.360" evidence="1"/>
<evidence type="ECO:0000256" key="4">
    <source>
        <dbReference type="ARBA" id="ARBA00029821"/>
    </source>
</evidence>
<dbReference type="GO" id="GO:0140956">
    <property type="term" value="F:histone H3K79 trimethyltransferase activity"/>
    <property type="evidence" value="ECO:0007669"/>
    <property type="project" value="UniProtKB-EC"/>
</dbReference>
<gene>
    <name evidence="7" type="ORF">COW36_21385</name>
</gene>
<dbReference type="CDD" id="cd02440">
    <property type="entry name" value="AdoMet_MTases"/>
    <property type="match status" value="1"/>
</dbReference>
<organism evidence="7 8">
    <name type="scientific">bacterium (Candidatus Blackallbacteria) CG17_big_fil_post_rev_8_21_14_2_50_48_46</name>
    <dbReference type="NCBI Taxonomy" id="2014261"/>
    <lineage>
        <taxon>Bacteria</taxon>
        <taxon>Candidatus Blackallbacteria</taxon>
    </lineage>
</organism>
<dbReference type="InterPro" id="IPR030445">
    <property type="entry name" value="H3-K79_meTrfase"/>
</dbReference>
<evidence type="ECO:0000256" key="5">
    <source>
        <dbReference type="ARBA" id="ARBA00047770"/>
    </source>
</evidence>
<evidence type="ECO:0000259" key="6">
    <source>
        <dbReference type="PROSITE" id="PS51569"/>
    </source>
</evidence>
<evidence type="ECO:0000256" key="2">
    <source>
        <dbReference type="ARBA" id="ARBA00020987"/>
    </source>
</evidence>
<proteinExistence type="predicted"/>
<sequence>MARAYSLAHLKHMYITPLQEAWQNSQVIHYCPSMEPVVKAYRKYYADTGEAVVVSMDEREERFLGDSTLTYGETRWTSFIKVLEHLKLTPEDLFIDLGCGAGFLCMLVNQVVGCKVEGYDIIHRFIENGNQIVKALELQDIEFLNQDFLNSDLSRGTAFYITCTCFPKEYMQKLSGKLKYSRPGTQFVTITRPLEGEAFQIREKLKLRFSWGTDDAYLQFRR</sequence>
<dbReference type="AlphaFoldDB" id="A0A2M7FZ87"/>
<dbReference type="PANTHER" id="PTHR21451">
    <property type="entry name" value="HISTONE H3 METHYLTRANSFERASE"/>
    <property type="match status" value="1"/>
</dbReference>
<reference evidence="7 8" key="1">
    <citation type="submission" date="2017-09" db="EMBL/GenBank/DDBJ databases">
        <title>Depth-based differentiation of microbial function through sediment-hosted aquifers and enrichment of novel symbionts in the deep terrestrial subsurface.</title>
        <authorList>
            <person name="Probst A.J."/>
            <person name="Ladd B."/>
            <person name="Jarett J.K."/>
            <person name="Geller-Mcgrath D.E."/>
            <person name="Sieber C.M."/>
            <person name="Emerson J.B."/>
            <person name="Anantharaman K."/>
            <person name="Thomas B.C."/>
            <person name="Malmstrom R."/>
            <person name="Stieglmeier M."/>
            <person name="Klingl A."/>
            <person name="Woyke T."/>
            <person name="Ryan C.M."/>
            <person name="Banfield J.F."/>
        </authorList>
    </citation>
    <scope>NUCLEOTIDE SEQUENCE [LARGE SCALE GENOMIC DNA]</scope>
    <source>
        <strain evidence="7">CG17_big_fil_post_rev_8_21_14_2_50_48_46</strain>
    </source>
</reference>
<comment type="caution">
    <text evidence="7">The sequence shown here is derived from an EMBL/GenBank/DDBJ whole genome shotgun (WGS) entry which is preliminary data.</text>
</comment>
<evidence type="ECO:0000313" key="8">
    <source>
        <dbReference type="Proteomes" id="UP000231019"/>
    </source>
</evidence>
<evidence type="ECO:0000256" key="1">
    <source>
        <dbReference type="ARBA" id="ARBA00012190"/>
    </source>
</evidence>
<dbReference type="Pfam" id="PF08123">
    <property type="entry name" value="DOT1"/>
    <property type="match status" value="1"/>
</dbReference>
<dbReference type="PANTHER" id="PTHR21451:SF19">
    <property type="entry name" value="ACTIVATED IN BLOCKED UNFOLDED PROTEIN RESPONSE"/>
    <property type="match status" value="1"/>
</dbReference>
<accession>A0A2M7FZ87</accession>
<dbReference type="SUPFAM" id="SSF53335">
    <property type="entry name" value="S-adenosyl-L-methionine-dependent methyltransferases"/>
    <property type="match status" value="1"/>
</dbReference>
<keyword evidence="3" id="KW-0156">Chromatin regulator</keyword>
<dbReference type="GO" id="GO:0051726">
    <property type="term" value="P:regulation of cell cycle"/>
    <property type="evidence" value="ECO:0007669"/>
    <property type="project" value="InterPro"/>
</dbReference>
<protein>
    <recommendedName>
        <fullName evidence="2">Histone-lysine N-methyltransferase, H3 lysine-79 specific</fullName>
        <ecNumber evidence="1">2.1.1.360</ecNumber>
    </recommendedName>
    <alternativeName>
        <fullName evidence="4">Histone H3-K79 methyltransferase</fullName>
    </alternativeName>
</protein>